<comment type="caution">
    <text evidence="1">The sequence shown here is derived from an EMBL/GenBank/DDBJ whole genome shotgun (WGS) entry which is preliminary data.</text>
</comment>
<proteinExistence type="predicted"/>
<dbReference type="PANTHER" id="PTHR14097">
    <property type="entry name" value="OXIDOREDUCTASE HTATIP2"/>
    <property type="match status" value="1"/>
</dbReference>
<sequence>MHLILTGATGLIGSAVLQHMLVNPSVTRISILSRRTVPQAQTPEAAKSGKVQVILHSDFNTYPSETLEKLRGAKGVVWALGISQTAVSPEEYEKITYDYTVAAANAFATLPSAPSSTLPEPASPSPTPFNFIYVSGEGATLHSSMFTPRFAIVKGRAEAALLSLGREQAGGRFRAFSVRPGGPDAAEHQEIWPFVPQRTGAMKVMESYLMPVLRRVVPGLVVPTRDLATVLTRLALGDGEPLDSSAKGIERVGEGKGRIVQNVGVRRLAGLDG</sequence>
<gene>
    <name evidence="1" type="ORF">PVAG01_03397</name>
</gene>
<dbReference type="PANTHER" id="PTHR14097:SF8">
    <property type="entry name" value="NAD(P)-BINDING DOMAIN-CONTAINING PROTEIN"/>
    <property type="match status" value="1"/>
</dbReference>
<dbReference type="SUPFAM" id="SSF51735">
    <property type="entry name" value="NAD(P)-binding Rossmann-fold domains"/>
    <property type="match status" value="1"/>
</dbReference>
<keyword evidence="2" id="KW-1185">Reference proteome</keyword>
<accession>A0ABR4PMG2</accession>
<evidence type="ECO:0000313" key="1">
    <source>
        <dbReference type="EMBL" id="KAL3424116.1"/>
    </source>
</evidence>
<dbReference type="Gene3D" id="3.40.50.720">
    <property type="entry name" value="NAD(P)-binding Rossmann-like Domain"/>
    <property type="match status" value="1"/>
</dbReference>
<organism evidence="1 2">
    <name type="scientific">Phlyctema vagabunda</name>
    <dbReference type="NCBI Taxonomy" id="108571"/>
    <lineage>
        <taxon>Eukaryota</taxon>
        <taxon>Fungi</taxon>
        <taxon>Dikarya</taxon>
        <taxon>Ascomycota</taxon>
        <taxon>Pezizomycotina</taxon>
        <taxon>Leotiomycetes</taxon>
        <taxon>Helotiales</taxon>
        <taxon>Dermateaceae</taxon>
        <taxon>Phlyctema</taxon>
    </lineage>
</organism>
<evidence type="ECO:0000313" key="2">
    <source>
        <dbReference type="Proteomes" id="UP001629113"/>
    </source>
</evidence>
<dbReference type="Proteomes" id="UP001629113">
    <property type="component" value="Unassembled WGS sequence"/>
</dbReference>
<reference evidence="1 2" key="1">
    <citation type="submission" date="2024-06" db="EMBL/GenBank/DDBJ databases">
        <title>Complete genome of Phlyctema vagabunda strain 19-DSS-EL-015.</title>
        <authorList>
            <person name="Fiorenzani C."/>
        </authorList>
    </citation>
    <scope>NUCLEOTIDE SEQUENCE [LARGE SCALE GENOMIC DNA]</scope>
    <source>
        <strain evidence="1 2">19-DSS-EL-015</strain>
    </source>
</reference>
<dbReference type="InterPro" id="IPR036291">
    <property type="entry name" value="NAD(P)-bd_dom_sf"/>
</dbReference>
<name>A0ABR4PMG2_9HELO</name>
<protein>
    <submittedName>
        <fullName evidence="1">Protein fmp52, mitochondrial</fullName>
    </submittedName>
</protein>
<dbReference type="EMBL" id="JBFCZG010000003">
    <property type="protein sequence ID" value="KAL3424116.1"/>
    <property type="molecule type" value="Genomic_DNA"/>
</dbReference>